<sequence length="226" mass="26910">GELVHDLFGPRYRNILTRFLLAIPRLFYFFLPIRITIRNEIIANTQVRVYYPKKRYSNAMVLFIHGGGWATLKPVDYDFLIVRFIKRLGMLIISINYRRSPEYRYPIPIDDCEAVYRELVTVDYKRYGIDPTQIFLMGDSAGGNIVAVLAQRQLRANFQKPKSQILIYPVIHPFDFQSPSYQQYYKLFRGYSMLNPRMMAQWYLHYLGIPVTRKNTRKILKNQHIR</sequence>
<evidence type="ECO:0000256" key="1">
    <source>
        <dbReference type="ARBA" id="ARBA00022801"/>
    </source>
</evidence>
<evidence type="ECO:0000313" key="6">
    <source>
        <dbReference type="WBParaSite" id="nOo.2.0.1.t10897-RA"/>
    </source>
</evidence>
<gene>
    <name evidence="4" type="ORF">NOO_LOCUS10897</name>
</gene>
<proteinExistence type="predicted"/>
<dbReference type="PANTHER" id="PTHR48081:SF8">
    <property type="entry name" value="ALPHA_BETA HYDROLASE FOLD-3 DOMAIN-CONTAINING PROTEIN-RELATED"/>
    <property type="match status" value="1"/>
</dbReference>
<dbReference type="GO" id="GO:0016787">
    <property type="term" value="F:hydrolase activity"/>
    <property type="evidence" value="ECO:0007669"/>
    <property type="project" value="UniProtKB-KW"/>
</dbReference>
<dbReference type="WBParaSite" id="nOo.2.0.1.t10897-RA">
    <property type="protein sequence ID" value="nOo.2.0.1.t10897-RA"/>
    <property type="gene ID" value="nOo.2.0.1.g10897"/>
</dbReference>
<protein>
    <submittedName>
        <fullName evidence="6">Abhydrolase_3 domain-containing protein</fullName>
    </submittedName>
</protein>
<reference evidence="6" key="1">
    <citation type="submission" date="2016-06" db="UniProtKB">
        <authorList>
            <consortium name="WormBaseParasite"/>
        </authorList>
    </citation>
    <scope>IDENTIFICATION</scope>
</reference>
<keyword evidence="1" id="KW-0378">Hydrolase</keyword>
<dbReference type="InterPro" id="IPR029058">
    <property type="entry name" value="AB_hydrolase_fold"/>
</dbReference>
<evidence type="ECO:0000259" key="3">
    <source>
        <dbReference type="Pfam" id="PF07859"/>
    </source>
</evidence>
<dbReference type="EMBL" id="UYRW01006827">
    <property type="protein sequence ID" value="VDM94624.1"/>
    <property type="molecule type" value="Genomic_DNA"/>
</dbReference>
<dbReference type="InterPro" id="IPR013094">
    <property type="entry name" value="AB_hydrolase_3"/>
</dbReference>
<keyword evidence="2" id="KW-0812">Transmembrane</keyword>
<dbReference type="Proteomes" id="UP000271087">
    <property type="component" value="Unassembled WGS sequence"/>
</dbReference>
<keyword evidence="2" id="KW-0472">Membrane</keyword>
<dbReference type="Pfam" id="PF07859">
    <property type="entry name" value="Abhydrolase_3"/>
    <property type="match status" value="1"/>
</dbReference>
<reference evidence="4 5" key="2">
    <citation type="submission" date="2018-08" db="EMBL/GenBank/DDBJ databases">
        <authorList>
            <person name="Laetsch R D."/>
            <person name="Stevens L."/>
            <person name="Kumar S."/>
            <person name="Blaxter L. M."/>
        </authorList>
    </citation>
    <scope>NUCLEOTIDE SEQUENCE [LARGE SCALE GENOMIC DNA]</scope>
</reference>
<evidence type="ECO:0000313" key="4">
    <source>
        <dbReference type="EMBL" id="VDM94624.1"/>
    </source>
</evidence>
<evidence type="ECO:0000313" key="5">
    <source>
        <dbReference type="Proteomes" id="UP000271087"/>
    </source>
</evidence>
<dbReference type="PANTHER" id="PTHR48081">
    <property type="entry name" value="AB HYDROLASE SUPERFAMILY PROTEIN C4A8.06C"/>
    <property type="match status" value="1"/>
</dbReference>
<organism evidence="6">
    <name type="scientific">Onchocerca ochengi</name>
    <name type="common">Filarial nematode worm</name>
    <dbReference type="NCBI Taxonomy" id="42157"/>
    <lineage>
        <taxon>Eukaryota</taxon>
        <taxon>Metazoa</taxon>
        <taxon>Ecdysozoa</taxon>
        <taxon>Nematoda</taxon>
        <taxon>Chromadorea</taxon>
        <taxon>Rhabditida</taxon>
        <taxon>Spirurina</taxon>
        <taxon>Spiruromorpha</taxon>
        <taxon>Filarioidea</taxon>
        <taxon>Onchocercidae</taxon>
        <taxon>Onchocerca</taxon>
    </lineage>
</organism>
<keyword evidence="2" id="KW-1133">Transmembrane helix</keyword>
<feature type="transmembrane region" description="Helical" evidence="2">
    <location>
        <begin position="15"/>
        <end position="35"/>
    </location>
</feature>
<dbReference type="Gene3D" id="3.40.50.1820">
    <property type="entry name" value="alpha/beta hydrolase"/>
    <property type="match status" value="1"/>
</dbReference>
<dbReference type="AlphaFoldDB" id="A0A182ERX9"/>
<dbReference type="SUPFAM" id="SSF53474">
    <property type="entry name" value="alpha/beta-Hydrolases"/>
    <property type="match status" value="1"/>
</dbReference>
<dbReference type="STRING" id="42157.A0A182ERX9"/>
<name>A0A182ERX9_ONCOC</name>
<feature type="domain" description="Alpha/beta hydrolase fold-3" evidence="3">
    <location>
        <begin position="61"/>
        <end position="215"/>
    </location>
</feature>
<keyword evidence="5" id="KW-1185">Reference proteome</keyword>
<dbReference type="InterPro" id="IPR050300">
    <property type="entry name" value="GDXG_lipolytic_enzyme"/>
</dbReference>
<accession>A0A182ERX9</accession>
<dbReference type="OrthoDB" id="408631at2759"/>
<evidence type="ECO:0000256" key="2">
    <source>
        <dbReference type="SAM" id="Phobius"/>
    </source>
</evidence>
<feature type="transmembrane region" description="Helical" evidence="2">
    <location>
        <begin position="56"/>
        <end position="72"/>
    </location>
</feature>